<evidence type="ECO:0000256" key="1">
    <source>
        <dbReference type="SAM" id="MobiDB-lite"/>
    </source>
</evidence>
<proteinExistence type="predicted"/>
<accession>A0ABD3PT35</accession>
<dbReference type="AlphaFoldDB" id="A0ABD3PT35"/>
<dbReference type="Proteomes" id="UP001530315">
    <property type="component" value="Unassembled WGS sequence"/>
</dbReference>
<keyword evidence="2" id="KW-1133">Transmembrane helix</keyword>
<organism evidence="3 4">
    <name type="scientific">Stephanodiscus triporus</name>
    <dbReference type="NCBI Taxonomy" id="2934178"/>
    <lineage>
        <taxon>Eukaryota</taxon>
        <taxon>Sar</taxon>
        <taxon>Stramenopiles</taxon>
        <taxon>Ochrophyta</taxon>
        <taxon>Bacillariophyta</taxon>
        <taxon>Coscinodiscophyceae</taxon>
        <taxon>Thalassiosirophycidae</taxon>
        <taxon>Stephanodiscales</taxon>
        <taxon>Stephanodiscaceae</taxon>
        <taxon>Stephanodiscus</taxon>
    </lineage>
</organism>
<evidence type="ECO:0000256" key="2">
    <source>
        <dbReference type="SAM" id="Phobius"/>
    </source>
</evidence>
<sequence>MVSEAENGSVEEEVVGPRAVFIVEPGNDTPSRGKRRMAPIRTRISTTMMMARIAVASLALLTARHAMMLLLPLGRIGGHSESLHSGHRGGPQTPHNGASSRPMPARKAGPNNSDGRGGRRTANSSIPSAPPRCAECKFLHVHRDPRGTPVVGSSPPMLIRMTNEAVAGFGRTGNIVTSAFLAMKLAYICKSTLELPIADVRGGAMRRSRGGRLFDFARRRGRASARLPCGRAFVGNYADFWHLSSAHMSGWYGPGCSSGLSGEGWCIDDATDVPMDARVENELWACMRQYLGYCDEGVCEGHRSARDGVLVVHLRQGDIYEPNYSGNVHRAYQQPFLSYYYSIINFTRPERVIFVGEGLNHGPVWDAFEDLQSFGMTKYAIEFQSLSLEEDLLTMLCARQLVESRSTLNLALRLGYAVRRFSFACISAFPDAQQVYLVDTGKFDGGQHVNSAEEWVATLLRGKASLPRLCTAEDFEAASLLPGGSLAWMFSAQQGTRQREASSGN</sequence>
<evidence type="ECO:0000313" key="3">
    <source>
        <dbReference type="EMBL" id="KAL3790886.1"/>
    </source>
</evidence>
<name>A0ABD3PT35_9STRA</name>
<gene>
    <name evidence="3" type="ORF">ACHAW5_000712</name>
</gene>
<evidence type="ECO:0000313" key="4">
    <source>
        <dbReference type="Proteomes" id="UP001530315"/>
    </source>
</evidence>
<comment type="caution">
    <text evidence="3">The sequence shown here is derived from an EMBL/GenBank/DDBJ whole genome shotgun (WGS) entry which is preliminary data.</text>
</comment>
<feature type="region of interest" description="Disordered" evidence="1">
    <location>
        <begin position="81"/>
        <end position="129"/>
    </location>
</feature>
<keyword evidence="2" id="KW-0472">Membrane</keyword>
<dbReference type="EMBL" id="JALLAZ020000614">
    <property type="protein sequence ID" value="KAL3790886.1"/>
    <property type="molecule type" value="Genomic_DNA"/>
</dbReference>
<protein>
    <submittedName>
        <fullName evidence="3">Uncharacterized protein</fullName>
    </submittedName>
</protein>
<feature type="transmembrane region" description="Helical" evidence="2">
    <location>
        <begin position="44"/>
        <end position="63"/>
    </location>
</feature>
<keyword evidence="4" id="KW-1185">Reference proteome</keyword>
<reference evidence="3 4" key="1">
    <citation type="submission" date="2024-10" db="EMBL/GenBank/DDBJ databases">
        <title>Updated reference genomes for cyclostephanoid diatoms.</title>
        <authorList>
            <person name="Roberts W.R."/>
            <person name="Alverson A.J."/>
        </authorList>
    </citation>
    <scope>NUCLEOTIDE SEQUENCE [LARGE SCALE GENOMIC DNA]</scope>
    <source>
        <strain evidence="3 4">AJA276-08</strain>
    </source>
</reference>
<keyword evidence="2" id="KW-0812">Transmembrane</keyword>